<dbReference type="InterPro" id="IPR002347">
    <property type="entry name" value="SDR_fam"/>
</dbReference>
<evidence type="ECO:0000256" key="4">
    <source>
        <dbReference type="RuleBase" id="RU000363"/>
    </source>
</evidence>
<organism evidence="5 6">
    <name type="scientific">Pterulicium gracile</name>
    <dbReference type="NCBI Taxonomy" id="1884261"/>
    <lineage>
        <taxon>Eukaryota</taxon>
        <taxon>Fungi</taxon>
        <taxon>Dikarya</taxon>
        <taxon>Basidiomycota</taxon>
        <taxon>Agaricomycotina</taxon>
        <taxon>Agaricomycetes</taxon>
        <taxon>Agaricomycetidae</taxon>
        <taxon>Agaricales</taxon>
        <taxon>Pleurotineae</taxon>
        <taxon>Pterulaceae</taxon>
        <taxon>Pterulicium</taxon>
    </lineage>
</organism>
<evidence type="ECO:0008006" key="7">
    <source>
        <dbReference type="Google" id="ProtNLM"/>
    </source>
</evidence>
<dbReference type="EMBL" id="ML178817">
    <property type="protein sequence ID" value="TFL05008.1"/>
    <property type="molecule type" value="Genomic_DNA"/>
</dbReference>
<dbReference type="Gene3D" id="3.40.50.720">
    <property type="entry name" value="NAD(P)-binding Rossmann-like Domain"/>
    <property type="match status" value="1"/>
</dbReference>
<dbReference type="PRINTS" id="PR00080">
    <property type="entry name" value="SDRFAMILY"/>
</dbReference>
<keyword evidence="2" id="KW-0521">NADP</keyword>
<accession>A0A5C3QUC8</accession>
<dbReference type="PANTHER" id="PTHR24320:SF236">
    <property type="entry name" value="SHORT-CHAIN DEHYDROGENASE-RELATED"/>
    <property type="match status" value="1"/>
</dbReference>
<dbReference type="PRINTS" id="PR00081">
    <property type="entry name" value="GDHRDH"/>
</dbReference>
<name>A0A5C3QUC8_9AGAR</name>
<evidence type="ECO:0000313" key="5">
    <source>
        <dbReference type="EMBL" id="TFL05008.1"/>
    </source>
</evidence>
<keyword evidence="3" id="KW-0560">Oxidoreductase</keyword>
<dbReference type="Proteomes" id="UP000305067">
    <property type="component" value="Unassembled WGS sequence"/>
</dbReference>
<evidence type="ECO:0000313" key="6">
    <source>
        <dbReference type="Proteomes" id="UP000305067"/>
    </source>
</evidence>
<gene>
    <name evidence="5" type="ORF">BDV98DRAFT_542593</name>
</gene>
<protein>
    <recommendedName>
        <fullName evidence="7">NAD(P)-binding protein</fullName>
    </recommendedName>
</protein>
<evidence type="ECO:0000256" key="1">
    <source>
        <dbReference type="ARBA" id="ARBA00006484"/>
    </source>
</evidence>
<dbReference type="SUPFAM" id="SSF51735">
    <property type="entry name" value="NAD(P)-binding Rossmann-fold domains"/>
    <property type="match status" value="1"/>
</dbReference>
<dbReference type="PANTHER" id="PTHR24320">
    <property type="entry name" value="RETINOL DEHYDROGENASE"/>
    <property type="match status" value="1"/>
</dbReference>
<dbReference type="InterPro" id="IPR036291">
    <property type="entry name" value="NAD(P)-bd_dom_sf"/>
</dbReference>
<keyword evidence="6" id="KW-1185">Reference proteome</keyword>
<evidence type="ECO:0000256" key="2">
    <source>
        <dbReference type="ARBA" id="ARBA00022857"/>
    </source>
</evidence>
<proteinExistence type="inferred from homology"/>
<dbReference type="OrthoDB" id="191139at2759"/>
<dbReference type="GO" id="GO:0016491">
    <property type="term" value="F:oxidoreductase activity"/>
    <property type="evidence" value="ECO:0007669"/>
    <property type="project" value="UniProtKB-KW"/>
</dbReference>
<reference evidence="5 6" key="1">
    <citation type="journal article" date="2019" name="Nat. Ecol. Evol.">
        <title>Megaphylogeny resolves global patterns of mushroom evolution.</title>
        <authorList>
            <person name="Varga T."/>
            <person name="Krizsan K."/>
            <person name="Foldi C."/>
            <person name="Dima B."/>
            <person name="Sanchez-Garcia M."/>
            <person name="Sanchez-Ramirez S."/>
            <person name="Szollosi G.J."/>
            <person name="Szarkandi J.G."/>
            <person name="Papp V."/>
            <person name="Albert L."/>
            <person name="Andreopoulos W."/>
            <person name="Angelini C."/>
            <person name="Antonin V."/>
            <person name="Barry K.W."/>
            <person name="Bougher N.L."/>
            <person name="Buchanan P."/>
            <person name="Buyck B."/>
            <person name="Bense V."/>
            <person name="Catcheside P."/>
            <person name="Chovatia M."/>
            <person name="Cooper J."/>
            <person name="Damon W."/>
            <person name="Desjardin D."/>
            <person name="Finy P."/>
            <person name="Geml J."/>
            <person name="Haridas S."/>
            <person name="Hughes K."/>
            <person name="Justo A."/>
            <person name="Karasinski D."/>
            <person name="Kautmanova I."/>
            <person name="Kiss B."/>
            <person name="Kocsube S."/>
            <person name="Kotiranta H."/>
            <person name="LaButti K.M."/>
            <person name="Lechner B.E."/>
            <person name="Liimatainen K."/>
            <person name="Lipzen A."/>
            <person name="Lukacs Z."/>
            <person name="Mihaltcheva S."/>
            <person name="Morgado L.N."/>
            <person name="Niskanen T."/>
            <person name="Noordeloos M.E."/>
            <person name="Ohm R.A."/>
            <person name="Ortiz-Santana B."/>
            <person name="Ovrebo C."/>
            <person name="Racz N."/>
            <person name="Riley R."/>
            <person name="Savchenko A."/>
            <person name="Shiryaev A."/>
            <person name="Soop K."/>
            <person name="Spirin V."/>
            <person name="Szebenyi C."/>
            <person name="Tomsovsky M."/>
            <person name="Tulloss R.E."/>
            <person name="Uehling J."/>
            <person name="Grigoriev I.V."/>
            <person name="Vagvolgyi C."/>
            <person name="Papp T."/>
            <person name="Martin F.M."/>
            <person name="Miettinen O."/>
            <person name="Hibbett D.S."/>
            <person name="Nagy L.G."/>
        </authorList>
    </citation>
    <scope>NUCLEOTIDE SEQUENCE [LARGE SCALE GENOMIC DNA]</scope>
    <source>
        <strain evidence="5 6">CBS 309.79</strain>
    </source>
</reference>
<dbReference type="STRING" id="1884261.A0A5C3QUC8"/>
<dbReference type="AlphaFoldDB" id="A0A5C3QUC8"/>
<evidence type="ECO:0000256" key="3">
    <source>
        <dbReference type="ARBA" id="ARBA00023002"/>
    </source>
</evidence>
<comment type="similarity">
    <text evidence="1 4">Belongs to the short-chain dehydrogenases/reductases (SDR) family.</text>
</comment>
<dbReference type="Pfam" id="PF00106">
    <property type="entry name" value="adh_short"/>
    <property type="match status" value="1"/>
</dbReference>
<sequence>MGVVQSVLNEGFPPKSRFEPERDIPDLTGQVIIVTGGYNGIGLHTVRALLNKNAKVYIAGRSKEKGDQALETLKNERGRNQARFLKLDLASLGSVQNAASEFMRQETQLHVLFNNAGVMIPPIKEVTADGYDLQFGTNVLGHFYFTKLLLPVLLATAKSSPTGKVRVINLSSIAQRFGGLQFATLKDSPERKKMTTAKLYIQSKFGIAVFSRQLAKRYGDQGIVSIALNPGNLKTELSRHSSPFEIFVVPFFHAPRLGALTQLWAGTAEETLQYNGEFLIPWARKGKVQEKATDERVGDHLWDWLEEQVKDIPRAKT</sequence>